<name>A0A7Y0L4V0_9FIRM</name>
<dbReference type="InterPro" id="IPR050129">
    <property type="entry name" value="Zn_alcohol_dh"/>
</dbReference>
<dbReference type="Pfam" id="PF08240">
    <property type="entry name" value="ADH_N"/>
    <property type="match status" value="1"/>
</dbReference>
<evidence type="ECO:0000313" key="4">
    <source>
        <dbReference type="EMBL" id="NMP23354.1"/>
    </source>
</evidence>
<feature type="domain" description="Alcohol dehydrogenase-like C-terminal" evidence="2">
    <location>
        <begin position="204"/>
        <end position="329"/>
    </location>
</feature>
<feature type="domain" description="Alcohol dehydrogenase-like N-terminal" evidence="3">
    <location>
        <begin position="46"/>
        <end position="164"/>
    </location>
</feature>
<sequence>MEIPHGLVYRINWGRIAWQRAWPRMAGHFSALRFEPVHEPELLPSRWVTLRPRMSGICGSDIALLRGQSSPYFRPLTSFPAVLGHEILAETADGTRVAVMPTLSCAARRLPPCAHCAVGRGDDCLRRTDPGLGPGLMLGYHSRLPGGWGERMWAPEEQLLVIPESMPDERAVLTEPGAIVLSGLRRLNWAAVRDVLVIGVGTLGLIATAMISELYPAATITVRAKHHYQARLAREMGAHRRGDREAIEHVTGTPLPTLPGYRPHYLRGFDAVVVAVGDGRALADALTWVNPGGQVLLLGGVARTVLDLTPAWARHVTVMGSYGYGDSGVDMSRTVLSLFSVMRQPLESLVTHQFTLGEHKKALNQVLVQRDKVVKAVFRPTSA</sequence>
<dbReference type="SUPFAM" id="SSF51735">
    <property type="entry name" value="NAD(P)-binding Rossmann-fold domains"/>
    <property type="match status" value="1"/>
</dbReference>
<dbReference type="Pfam" id="PF00107">
    <property type="entry name" value="ADH_zinc_N"/>
    <property type="match status" value="1"/>
</dbReference>
<dbReference type="PANTHER" id="PTHR43401:SF2">
    <property type="entry name" value="L-THREONINE 3-DEHYDROGENASE"/>
    <property type="match status" value="1"/>
</dbReference>
<accession>A0A7Y0L4V0</accession>
<organism evidence="4 5">
    <name type="scientific">Sulfobacillus harzensis</name>
    <dbReference type="NCBI Taxonomy" id="2729629"/>
    <lineage>
        <taxon>Bacteria</taxon>
        <taxon>Bacillati</taxon>
        <taxon>Bacillota</taxon>
        <taxon>Clostridia</taxon>
        <taxon>Eubacteriales</taxon>
        <taxon>Clostridiales Family XVII. Incertae Sedis</taxon>
        <taxon>Sulfobacillus</taxon>
    </lineage>
</organism>
<evidence type="ECO:0000259" key="3">
    <source>
        <dbReference type="Pfam" id="PF08240"/>
    </source>
</evidence>
<dbReference type="GO" id="GO:0016491">
    <property type="term" value="F:oxidoreductase activity"/>
    <property type="evidence" value="ECO:0007669"/>
    <property type="project" value="UniProtKB-KW"/>
</dbReference>
<dbReference type="InterPro" id="IPR011032">
    <property type="entry name" value="GroES-like_sf"/>
</dbReference>
<protein>
    <submittedName>
        <fullName evidence="4">Alcohol dehydrogenase catalytic domain-containing protein</fullName>
    </submittedName>
</protein>
<keyword evidence="1" id="KW-0560">Oxidoreductase</keyword>
<dbReference type="InterPro" id="IPR013149">
    <property type="entry name" value="ADH-like_C"/>
</dbReference>
<evidence type="ECO:0000259" key="2">
    <source>
        <dbReference type="Pfam" id="PF00107"/>
    </source>
</evidence>
<dbReference type="Proteomes" id="UP000533476">
    <property type="component" value="Unassembled WGS sequence"/>
</dbReference>
<dbReference type="RefSeq" id="WP_169100553.1">
    <property type="nucleotide sequence ID" value="NZ_JABBVZ010000048.1"/>
</dbReference>
<comment type="caution">
    <text evidence="4">The sequence shown here is derived from an EMBL/GenBank/DDBJ whole genome shotgun (WGS) entry which is preliminary data.</text>
</comment>
<dbReference type="Gene3D" id="3.90.180.10">
    <property type="entry name" value="Medium-chain alcohol dehydrogenases, catalytic domain"/>
    <property type="match status" value="1"/>
</dbReference>
<dbReference type="Gene3D" id="3.40.50.720">
    <property type="entry name" value="NAD(P)-binding Rossmann-like Domain"/>
    <property type="match status" value="1"/>
</dbReference>
<evidence type="ECO:0000313" key="5">
    <source>
        <dbReference type="Proteomes" id="UP000533476"/>
    </source>
</evidence>
<dbReference type="EMBL" id="JABBVZ010000048">
    <property type="protein sequence ID" value="NMP23354.1"/>
    <property type="molecule type" value="Genomic_DNA"/>
</dbReference>
<dbReference type="InterPro" id="IPR013154">
    <property type="entry name" value="ADH-like_N"/>
</dbReference>
<dbReference type="InterPro" id="IPR036291">
    <property type="entry name" value="NAD(P)-bd_dom_sf"/>
</dbReference>
<gene>
    <name evidence="4" type="ORF">HIJ39_13495</name>
</gene>
<proteinExistence type="predicted"/>
<evidence type="ECO:0000256" key="1">
    <source>
        <dbReference type="ARBA" id="ARBA00023002"/>
    </source>
</evidence>
<dbReference type="SUPFAM" id="SSF50129">
    <property type="entry name" value="GroES-like"/>
    <property type="match status" value="1"/>
</dbReference>
<keyword evidence="5" id="KW-1185">Reference proteome</keyword>
<reference evidence="4 5" key="1">
    <citation type="submission" date="2020-04" db="EMBL/GenBank/DDBJ databases">
        <authorList>
            <person name="Zhang R."/>
            <person name="Schippers A."/>
        </authorList>
    </citation>
    <scope>NUCLEOTIDE SEQUENCE [LARGE SCALE GENOMIC DNA]</scope>
    <source>
        <strain evidence="4 5">DSM 109850</strain>
    </source>
</reference>
<dbReference type="PANTHER" id="PTHR43401">
    <property type="entry name" value="L-THREONINE 3-DEHYDROGENASE"/>
    <property type="match status" value="1"/>
</dbReference>
<dbReference type="AlphaFoldDB" id="A0A7Y0L4V0"/>